<dbReference type="Proteomes" id="UP000325313">
    <property type="component" value="Unassembled WGS sequence"/>
</dbReference>
<name>A0A5B0R0U6_PUCGR</name>
<proteinExistence type="predicted"/>
<gene>
    <name evidence="2" type="ORF">PGTUg99_008048</name>
</gene>
<sequence>MSCTYRCSLFGPAKIPRARANELVHHKSRARIPGANELEYESRARIPGANELESMSLEPVSAGLQEPRTELVISRSRRLECQLRSEAKDLGFLILRTSKYDSRLSTAHQRQVEVLNTKSNGHPTQPGPSAGLLGRVKQGLFLNGFGPSPAQARMGSGGPLDTLPICHP</sequence>
<dbReference type="EMBL" id="VDEP01000248">
    <property type="protein sequence ID" value="KAA1118524.1"/>
    <property type="molecule type" value="Genomic_DNA"/>
</dbReference>
<dbReference type="AlphaFoldDB" id="A0A5B0R0U6"/>
<feature type="region of interest" description="Disordered" evidence="1">
    <location>
        <begin position="147"/>
        <end position="168"/>
    </location>
</feature>
<evidence type="ECO:0000313" key="2">
    <source>
        <dbReference type="EMBL" id="KAA1118524.1"/>
    </source>
</evidence>
<evidence type="ECO:0000313" key="3">
    <source>
        <dbReference type="Proteomes" id="UP000325313"/>
    </source>
</evidence>
<comment type="caution">
    <text evidence="2">The sequence shown here is derived from an EMBL/GenBank/DDBJ whole genome shotgun (WGS) entry which is preliminary data.</text>
</comment>
<organism evidence="2 3">
    <name type="scientific">Puccinia graminis f. sp. tritici</name>
    <dbReference type="NCBI Taxonomy" id="56615"/>
    <lineage>
        <taxon>Eukaryota</taxon>
        <taxon>Fungi</taxon>
        <taxon>Dikarya</taxon>
        <taxon>Basidiomycota</taxon>
        <taxon>Pucciniomycotina</taxon>
        <taxon>Pucciniomycetes</taxon>
        <taxon>Pucciniales</taxon>
        <taxon>Pucciniaceae</taxon>
        <taxon>Puccinia</taxon>
    </lineage>
</organism>
<evidence type="ECO:0000256" key="1">
    <source>
        <dbReference type="SAM" id="MobiDB-lite"/>
    </source>
</evidence>
<protein>
    <submittedName>
        <fullName evidence="2">Uncharacterized protein</fullName>
    </submittedName>
</protein>
<accession>A0A5B0R0U6</accession>
<reference evidence="2 3" key="1">
    <citation type="submission" date="2019-05" db="EMBL/GenBank/DDBJ databases">
        <title>Emergence of the Ug99 lineage of the wheat stem rust pathogen through somatic hybridization.</title>
        <authorList>
            <person name="Li F."/>
            <person name="Upadhyaya N.M."/>
            <person name="Sperschneider J."/>
            <person name="Matny O."/>
            <person name="Nguyen-Phuc H."/>
            <person name="Mago R."/>
            <person name="Raley C."/>
            <person name="Miller M.E."/>
            <person name="Silverstein K.A.T."/>
            <person name="Henningsen E."/>
            <person name="Hirsch C.D."/>
            <person name="Visser B."/>
            <person name="Pretorius Z.A."/>
            <person name="Steffenson B.J."/>
            <person name="Schwessinger B."/>
            <person name="Dodds P.N."/>
            <person name="Figueroa M."/>
        </authorList>
    </citation>
    <scope>NUCLEOTIDE SEQUENCE [LARGE SCALE GENOMIC DNA]</scope>
    <source>
        <strain evidence="2 3">Ug99</strain>
    </source>
</reference>